<comment type="caution">
    <text evidence="1">The sequence shown here is derived from an EMBL/GenBank/DDBJ whole genome shotgun (WGS) entry which is preliminary data.</text>
</comment>
<protein>
    <submittedName>
        <fullName evidence="1">Uncharacterized protein</fullName>
    </submittedName>
</protein>
<dbReference type="AntiFam" id="ANF00268">
    <property type="entry name" value="DNA repeat translations related to WP_015765070.1"/>
</dbReference>
<dbReference type="EMBL" id="VBWO01000001">
    <property type="protein sequence ID" value="TLF41818.1"/>
    <property type="molecule type" value="Genomic_DNA"/>
</dbReference>
<evidence type="ECO:0000313" key="1">
    <source>
        <dbReference type="EMBL" id="TLF41818.1"/>
    </source>
</evidence>
<dbReference type="Proteomes" id="UP000309885">
    <property type="component" value="Unassembled WGS sequence"/>
</dbReference>
<gene>
    <name evidence="1" type="ORF">FEI15_01005</name>
</gene>
<proteinExistence type="predicted"/>
<evidence type="ECO:0000313" key="2">
    <source>
        <dbReference type="Proteomes" id="UP000309885"/>
    </source>
</evidence>
<accession>A0A5R8LWZ7</accession>
<dbReference type="NCBIfam" id="NF040518">
    <property type="entry name" value="Lacto_Palin_RP3"/>
    <property type="match status" value="1"/>
</dbReference>
<organism evidence="1 2">
    <name type="scientific">Lacticaseibacillus zeae</name>
    <name type="common">Lactobacillus zeae</name>
    <dbReference type="NCBI Taxonomy" id="57037"/>
    <lineage>
        <taxon>Bacteria</taxon>
        <taxon>Bacillati</taxon>
        <taxon>Bacillota</taxon>
        <taxon>Bacilli</taxon>
        <taxon>Lactobacillales</taxon>
        <taxon>Lactobacillaceae</taxon>
        <taxon>Lacticaseibacillus</taxon>
    </lineage>
</organism>
<sequence length="71" mass="7972">MALGVMARFWPLRPRSLYAGSCASERVMVEHPTRCTVSAAFTESSHHDARVNFVNAIDQPRPHSKFSKKTV</sequence>
<reference evidence="1 2" key="1">
    <citation type="submission" date="2019-05" db="EMBL/GenBank/DDBJ databases">
        <title>Genome-based reclassification of Lactobacillus casei as Lactobacillus casei subsp. casei. subsp.nov., description of Lactobacillus casei subsp. zeae subsp. nov., and emended description of Lactobacillus casei.</title>
        <authorList>
            <person name="Huang C.-H."/>
        </authorList>
    </citation>
    <scope>NUCLEOTIDE SEQUENCE [LARGE SCALE GENOMIC DNA]</scope>
    <source>
        <strain evidence="1 2">CRBIP24.44</strain>
    </source>
</reference>
<dbReference type="AlphaFoldDB" id="A0A5R8LWZ7"/>
<name>A0A5R8LWZ7_LACZE</name>